<organism evidence="1 2">
    <name type="scientific">Pleurodeles waltl</name>
    <name type="common">Iberian ribbed newt</name>
    <dbReference type="NCBI Taxonomy" id="8319"/>
    <lineage>
        <taxon>Eukaryota</taxon>
        <taxon>Metazoa</taxon>
        <taxon>Chordata</taxon>
        <taxon>Craniata</taxon>
        <taxon>Vertebrata</taxon>
        <taxon>Euteleostomi</taxon>
        <taxon>Amphibia</taxon>
        <taxon>Batrachia</taxon>
        <taxon>Caudata</taxon>
        <taxon>Salamandroidea</taxon>
        <taxon>Salamandridae</taxon>
        <taxon>Pleurodelinae</taxon>
        <taxon>Pleurodeles</taxon>
    </lineage>
</organism>
<evidence type="ECO:0000313" key="2">
    <source>
        <dbReference type="Proteomes" id="UP001066276"/>
    </source>
</evidence>
<accession>A0AAV7UI19</accession>
<sequence>MESPCRLWHLRECRNAADSSLSHHNFRKLMAMQHAHGVRSGKLLAWLFREELHSAPIVVLRLDDSTMATSQLATNDAYCAYYHELYM</sequence>
<reference evidence="1" key="1">
    <citation type="journal article" date="2022" name="bioRxiv">
        <title>Sequencing and chromosome-scale assembly of the giantPleurodeles waltlgenome.</title>
        <authorList>
            <person name="Brown T."/>
            <person name="Elewa A."/>
            <person name="Iarovenko S."/>
            <person name="Subramanian E."/>
            <person name="Araus A.J."/>
            <person name="Petzold A."/>
            <person name="Susuki M."/>
            <person name="Suzuki K.-i.T."/>
            <person name="Hayashi T."/>
            <person name="Toyoda A."/>
            <person name="Oliveira C."/>
            <person name="Osipova E."/>
            <person name="Leigh N.D."/>
            <person name="Simon A."/>
            <person name="Yun M.H."/>
        </authorList>
    </citation>
    <scope>NUCLEOTIDE SEQUENCE</scope>
    <source>
        <strain evidence="1">20211129_DDA</strain>
        <tissue evidence="1">Liver</tissue>
    </source>
</reference>
<comment type="caution">
    <text evidence="1">The sequence shown here is derived from an EMBL/GenBank/DDBJ whole genome shotgun (WGS) entry which is preliminary data.</text>
</comment>
<proteinExistence type="predicted"/>
<keyword evidence="2" id="KW-1185">Reference proteome</keyword>
<gene>
    <name evidence="1" type="ORF">NDU88_005419</name>
</gene>
<dbReference type="EMBL" id="JANPWB010000005">
    <property type="protein sequence ID" value="KAJ1188660.1"/>
    <property type="molecule type" value="Genomic_DNA"/>
</dbReference>
<dbReference type="AlphaFoldDB" id="A0AAV7UI19"/>
<protein>
    <submittedName>
        <fullName evidence="1">Uncharacterized protein</fullName>
    </submittedName>
</protein>
<dbReference type="Proteomes" id="UP001066276">
    <property type="component" value="Chromosome 3_1"/>
</dbReference>
<evidence type="ECO:0000313" key="1">
    <source>
        <dbReference type="EMBL" id="KAJ1188660.1"/>
    </source>
</evidence>
<name>A0AAV7UI19_PLEWA</name>